<dbReference type="CDD" id="cd03498">
    <property type="entry name" value="SQR_TypeB_2_TM"/>
    <property type="match status" value="1"/>
</dbReference>
<evidence type="ECO:0000256" key="1">
    <source>
        <dbReference type="SAM" id="Phobius"/>
    </source>
</evidence>
<evidence type="ECO:0000313" key="2">
    <source>
        <dbReference type="EMBL" id="SFT63490.1"/>
    </source>
</evidence>
<name>A0A1I6ZLB5_9FLAO</name>
<keyword evidence="1" id="KW-0812">Transmembrane</keyword>
<dbReference type="Gene3D" id="1.20.1300.10">
    <property type="entry name" value="Fumarate reductase/succinate dehydrogenase, transmembrane subunit"/>
    <property type="match status" value="1"/>
</dbReference>
<organism evidence="2 3">
    <name type="scientific">Lishizhenia tianjinensis</name>
    <dbReference type="NCBI Taxonomy" id="477690"/>
    <lineage>
        <taxon>Bacteria</taxon>
        <taxon>Pseudomonadati</taxon>
        <taxon>Bacteroidota</taxon>
        <taxon>Flavobacteriia</taxon>
        <taxon>Flavobacteriales</taxon>
        <taxon>Crocinitomicaceae</taxon>
        <taxon>Lishizhenia</taxon>
    </lineage>
</organism>
<dbReference type="NCBIfam" id="TIGR02046">
    <property type="entry name" value="sdhC_b558_fam"/>
    <property type="match status" value="1"/>
</dbReference>
<proteinExistence type="predicted"/>
<keyword evidence="1" id="KW-1133">Transmembrane helix</keyword>
<dbReference type="InterPro" id="IPR011138">
    <property type="entry name" value="Cytochrome_b-558"/>
</dbReference>
<keyword evidence="1" id="KW-0472">Membrane</keyword>
<dbReference type="Proteomes" id="UP000236454">
    <property type="component" value="Unassembled WGS sequence"/>
</dbReference>
<dbReference type="AlphaFoldDB" id="A0A1I6ZLB5"/>
<dbReference type="STRING" id="477690.SAMN05216474_1458"/>
<evidence type="ECO:0000313" key="3">
    <source>
        <dbReference type="Proteomes" id="UP000236454"/>
    </source>
</evidence>
<feature type="transmembrane region" description="Helical" evidence="1">
    <location>
        <begin position="41"/>
        <end position="66"/>
    </location>
</feature>
<feature type="transmembrane region" description="Helical" evidence="1">
    <location>
        <begin position="149"/>
        <end position="167"/>
    </location>
</feature>
<dbReference type="SUPFAM" id="SSF81343">
    <property type="entry name" value="Fumarate reductase respiratory complex transmembrane subunits"/>
    <property type="match status" value="1"/>
</dbReference>
<dbReference type="InterPro" id="IPR034804">
    <property type="entry name" value="SQR/QFR_C/D"/>
</dbReference>
<protein>
    <submittedName>
        <fullName evidence="2">Succinate dehydrogenase / fumarate reductase cytochrome b subunit</fullName>
    </submittedName>
</protein>
<dbReference type="EMBL" id="FPAS01000002">
    <property type="protein sequence ID" value="SFT63490.1"/>
    <property type="molecule type" value="Genomic_DNA"/>
</dbReference>
<sequence>MALSAFFLMLFLLQHFAINMMSVVSPEMFNETSHFMGTNPMIQYLMQPILIFAVVFHFVMGFILEARNKAARNVKYAKYNGAANASWFSRNMLVSGLVVLAFLGLHFYDFWLPEVTTKFVEGDMTGLNAAGEFRYFEELQHKFVDGWRVAIYCVAFVLLAMHLMHGFNSAFQSTGIDGKMAAGRKKFGTAFAIIVPLGFVFIALFHFLTQTGH</sequence>
<dbReference type="GO" id="GO:0016020">
    <property type="term" value="C:membrane"/>
    <property type="evidence" value="ECO:0007669"/>
    <property type="project" value="InterPro"/>
</dbReference>
<keyword evidence="3" id="KW-1185">Reference proteome</keyword>
<gene>
    <name evidence="2" type="ORF">SAMN05216474_1458</name>
</gene>
<accession>A0A1I6ZLB5</accession>
<reference evidence="2 3" key="1">
    <citation type="submission" date="2016-10" db="EMBL/GenBank/DDBJ databases">
        <authorList>
            <person name="de Groot N.N."/>
        </authorList>
    </citation>
    <scope>NUCLEOTIDE SEQUENCE [LARGE SCALE GENOMIC DNA]</scope>
    <source>
        <strain evidence="2 3">CGMCC 1.7005</strain>
    </source>
</reference>
<feature type="transmembrane region" description="Helical" evidence="1">
    <location>
        <begin position="87"/>
        <end position="108"/>
    </location>
</feature>
<feature type="transmembrane region" description="Helical" evidence="1">
    <location>
        <begin position="187"/>
        <end position="208"/>
    </location>
</feature>